<geneLocation type="mitochondrion" evidence="2"/>
<dbReference type="Gene3D" id="3.10.28.10">
    <property type="entry name" value="Homing endonucleases"/>
    <property type="match status" value="2"/>
</dbReference>
<feature type="domain" description="Homing endonuclease LAGLIDADG" evidence="1">
    <location>
        <begin position="173"/>
        <end position="264"/>
    </location>
</feature>
<dbReference type="InterPro" id="IPR027434">
    <property type="entry name" value="Homing_endonucl"/>
</dbReference>
<feature type="domain" description="Homing endonuclease LAGLIDADG" evidence="1">
    <location>
        <begin position="65"/>
        <end position="151"/>
    </location>
</feature>
<dbReference type="InterPro" id="IPR004860">
    <property type="entry name" value="LAGLIDADG_dom"/>
</dbReference>
<dbReference type="PANTHER" id="PTHR36181">
    <property type="entry name" value="INTRON-ENCODED ENDONUCLEASE AI3-RELATED"/>
    <property type="match status" value="1"/>
</dbReference>
<dbReference type="SUPFAM" id="SSF55608">
    <property type="entry name" value="Homing endonucleases"/>
    <property type="match status" value="2"/>
</dbReference>
<organism evidence="2">
    <name type="scientific">Tetilla radiata</name>
    <dbReference type="NCBI Taxonomy" id="624303"/>
    <lineage>
        <taxon>Eukaryota</taxon>
        <taxon>Metazoa</taxon>
        <taxon>Porifera</taxon>
        <taxon>Demospongiae</taxon>
        <taxon>Heteroscleromorpha</taxon>
        <taxon>Tetractinellida</taxon>
        <taxon>Spirophorina</taxon>
        <taxon>Tetillidae</taxon>
        <taxon>Tetilla</taxon>
    </lineage>
</organism>
<dbReference type="EMBL" id="HM032742">
    <property type="protein sequence ID" value="ADO14981.1"/>
    <property type="molecule type" value="Genomic_DNA"/>
</dbReference>
<dbReference type="GO" id="GO:0004519">
    <property type="term" value="F:endonuclease activity"/>
    <property type="evidence" value="ECO:0007669"/>
    <property type="project" value="InterPro"/>
</dbReference>
<protein>
    <submittedName>
        <fullName evidence="2">Putative LAGLIDADG protein</fullName>
    </submittedName>
</protein>
<reference evidence="2" key="1">
    <citation type="journal article" date="2010" name="BMC Evol. Biol.">
        <title>Diversity of sponge mitochondrial introns revealed by cox 1 sequences of Tetillidae.</title>
        <authorList>
            <person name="Szitenberg A."/>
            <person name="Rot C."/>
            <person name="Ilan M."/>
            <person name="Huchon D."/>
        </authorList>
    </citation>
    <scope>NUCLEOTIDE SEQUENCE</scope>
</reference>
<sequence>MIYRSITRLYAGKPKKINSLITRNDRFDTVKILMEGQSAGNGIVYTGASETTRRALEDDLYWAIGFFEAEGTLKIYKGRVYISMCQLTSNIKVLYRIKTIFGLGRVKIRKDSRYSDWKLGSDYNKIVKFIGLINGRLITRNKNLQLIELIKFINCKYCPYLGSGVLTKNNAWLTGFVEGDGNLNVHIRPHTVAIRISITQKERDVLDLINDIFPGSIWASANPHEHFKYSAGSIKTRSDWINYFSRYLFKGNKNIQYVRWLKCHNIVIQGLHKTQRGLAQIKSIWTQGEDIVQSP</sequence>
<dbReference type="AlphaFoldDB" id="E2F289"/>
<evidence type="ECO:0000259" key="1">
    <source>
        <dbReference type="Pfam" id="PF00961"/>
    </source>
</evidence>
<accession>E2F289</accession>
<dbReference type="InterPro" id="IPR051289">
    <property type="entry name" value="LAGLIDADG_Endonuclease"/>
</dbReference>
<dbReference type="PANTHER" id="PTHR36181:SF2">
    <property type="entry name" value="INTRON-ENCODED ENDONUCLEASE AI3-RELATED"/>
    <property type="match status" value="1"/>
</dbReference>
<dbReference type="GO" id="GO:0005739">
    <property type="term" value="C:mitochondrion"/>
    <property type="evidence" value="ECO:0007669"/>
    <property type="project" value="UniProtKB-ARBA"/>
</dbReference>
<name>E2F289_9METZ</name>
<evidence type="ECO:0000313" key="2">
    <source>
        <dbReference type="EMBL" id="ADO14981.1"/>
    </source>
</evidence>
<keyword evidence="2" id="KW-0496">Mitochondrion</keyword>
<dbReference type="Pfam" id="PF00961">
    <property type="entry name" value="LAGLIDADG_1"/>
    <property type="match status" value="2"/>
</dbReference>
<proteinExistence type="predicted"/>